<comment type="caution">
    <text evidence="1">The sequence shown here is derived from an EMBL/GenBank/DDBJ whole genome shotgun (WGS) entry which is preliminary data.</text>
</comment>
<sequence>MKIVYFSLTGNCEKFLKFCRLPQDDILFLNDVKNVDFDYILVTPTIGFGEVPLKVRKFLDKFSDRAKGVVASGNRNWGNNFGLAADVINRDYNVPILMKFELLGNTNDINKFKEIYKEMSGKYDNI</sequence>
<dbReference type="Proteomes" id="UP000531840">
    <property type="component" value="Unassembled WGS sequence"/>
</dbReference>
<gene>
    <name evidence="1" type="primary">nrdI</name>
    <name evidence="1" type="ORF">HZY85_02465</name>
</gene>
<dbReference type="PANTHER" id="PTHR37297:SF1">
    <property type="entry name" value="PROTEIN NRDI"/>
    <property type="match status" value="1"/>
</dbReference>
<dbReference type="Pfam" id="PF07972">
    <property type="entry name" value="Flavodoxin_NdrI"/>
    <property type="match status" value="1"/>
</dbReference>
<reference evidence="1 2" key="1">
    <citation type="submission" date="2020-07" db="EMBL/GenBank/DDBJ databases">
        <title>MOT database genomes.</title>
        <authorList>
            <person name="Joseph S."/>
            <person name="Aduse-Opoku J."/>
            <person name="Hashim A."/>
            <person name="Wade W."/>
            <person name="Curtis M."/>
        </authorList>
    </citation>
    <scope>NUCLEOTIDE SEQUENCE [LARGE SCALE GENOMIC DNA]</scope>
    <source>
        <strain evidence="1 2">CIP 106318</strain>
    </source>
</reference>
<keyword evidence="2" id="KW-1185">Reference proteome</keyword>
<dbReference type="InterPro" id="IPR029039">
    <property type="entry name" value="Flavoprotein-like_sf"/>
</dbReference>
<accession>A0ABX2SYX1</accession>
<dbReference type="PANTHER" id="PTHR37297">
    <property type="entry name" value="PROTEIN NRDI"/>
    <property type="match status" value="1"/>
</dbReference>
<dbReference type="EMBL" id="JACBYF010000003">
    <property type="protein sequence ID" value="NYS47056.1"/>
    <property type="molecule type" value="Genomic_DNA"/>
</dbReference>
<protein>
    <submittedName>
        <fullName evidence="1">Class Ib ribonucleoside-diphosphate reductase assembly flavoprotein NrdI</fullName>
    </submittedName>
</protein>
<evidence type="ECO:0000313" key="1">
    <source>
        <dbReference type="EMBL" id="NYS47056.1"/>
    </source>
</evidence>
<evidence type="ECO:0000313" key="2">
    <source>
        <dbReference type="Proteomes" id="UP000531840"/>
    </source>
</evidence>
<dbReference type="NCBIfam" id="TIGR00333">
    <property type="entry name" value="nrdI"/>
    <property type="match status" value="1"/>
</dbReference>
<proteinExistence type="predicted"/>
<dbReference type="RefSeq" id="WP_179940527.1">
    <property type="nucleotide sequence ID" value="NZ_JACBYF010000003.1"/>
</dbReference>
<dbReference type="SUPFAM" id="SSF52218">
    <property type="entry name" value="Flavoproteins"/>
    <property type="match status" value="1"/>
</dbReference>
<dbReference type="PIRSF" id="PIRSF005087">
    <property type="entry name" value="NrdI"/>
    <property type="match status" value="1"/>
</dbReference>
<organism evidence="1 2">
    <name type="scientific">Gemelliphila palaticanis</name>
    <dbReference type="NCBI Taxonomy" id="81950"/>
    <lineage>
        <taxon>Bacteria</taxon>
        <taxon>Bacillati</taxon>
        <taxon>Bacillota</taxon>
        <taxon>Bacilli</taxon>
        <taxon>Bacillales</taxon>
        <taxon>Gemellaceae</taxon>
        <taxon>Gemelliphila</taxon>
    </lineage>
</organism>
<dbReference type="Gene3D" id="3.40.50.360">
    <property type="match status" value="1"/>
</dbReference>
<dbReference type="InterPro" id="IPR004465">
    <property type="entry name" value="RNR_NrdI"/>
</dbReference>
<name>A0ABX2SYX1_9BACL</name>